<dbReference type="EC" id="2.6.1.40" evidence="10"/>
<comment type="catalytic activity">
    <reaction evidence="18">
        <text>(R)-3-amino-2-methylpropanoate + pyruvate = 2-methyl-3-oxopropanoate + L-alanine</text>
        <dbReference type="Rhea" id="RHEA:18393"/>
        <dbReference type="ChEBI" id="CHEBI:15361"/>
        <dbReference type="ChEBI" id="CHEBI:57700"/>
        <dbReference type="ChEBI" id="CHEBI:57731"/>
        <dbReference type="ChEBI" id="CHEBI:57972"/>
        <dbReference type="EC" id="2.6.1.40"/>
    </reaction>
    <physiologicalReaction direction="left-to-right" evidence="18">
        <dbReference type="Rhea" id="RHEA:18394"/>
    </physiologicalReaction>
</comment>
<comment type="catalytic activity">
    <reaction evidence="22">
        <text>L-ornithine + pyruvate = 5-amino-2-oxopentanoate + L-alanine</text>
        <dbReference type="Rhea" id="RHEA:77327"/>
        <dbReference type="ChEBI" id="CHEBI:15361"/>
        <dbReference type="ChEBI" id="CHEBI:46911"/>
        <dbReference type="ChEBI" id="CHEBI:57972"/>
        <dbReference type="ChEBI" id="CHEBI:58802"/>
    </reaction>
</comment>
<comment type="catalytic activity">
    <reaction evidence="31">
        <text>2-oxohexanoate + N(omega),N(omega)-dimethyl-L-arginine = L-2-aminohexanoate + 5-(3,3-dimethylguanidino)-2-oxopentanoate</text>
        <dbReference type="Rhea" id="RHEA:77363"/>
        <dbReference type="ChEBI" id="CHEBI:35177"/>
        <dbReference type="ChEBI" id="CHEBI:58326"/>
        <dbReference type="ChEBI" id="CHEBI:58455"/>
        <dbReference type="ChEBI" id="CHEBI:197301"/>
    </reaction>
</comment>
<comment type="catalytic activity">
    <reaction evidence="16">
        <text>N(omega),N(omega)-dimethyl-L-arginine + pyruvate = 5-(3,3-dimethylguanidino)-2-oxopentanoate + L-alanine</text>
        <dbReference type="Rhea" id="RHEA:77303"/>
        <dbReference type="ChEBI" id="CHEBI:15361"/>
        <dbReference type="ChEBI" id="CHEBI:57972"/>
        <dbReference type="ChEBI" id="CHEBI:58326"/>
        <dbReference type="ChEBI" id="CHEBI:197301"/>
    </reaction>
</comment>
<evidence type="ECO:0000256" key="29">
    <source>
        <dbReference type="ARBA" id="ARBA00047892"/>
    </source>
</evidence>
<evidence type="ECO:0000256" key="14">
    <source>
        <dbReference type="ARBA" id="ARBA00042611"/>
    </source>
</evidence>
<dbReference type="GO" id="GO:0016223">
    <property type="term" value="F:beta-alanine:pyruvate transaminase activity"/>
    <property type="evidence" value="ECO:0007669"/>
    <property type="project" value="UniProtKB-EC"/>
</dbReference>
<evidence type="ECO:0000256" key="33">
    <source>
        <dbReference type="ARBA" id="ARBA00048760"/>
    </source>
</evidence>
<dbReference type="SUPFAM" id="SSF53383">
    <property type="entry name" value="PLP-dependent transferases"/>
    <property type="match status" value="1"/>
</dbReference>
<evidence type="ECO:0000256" key="11">
    <source>
        <dbReference type="ARBA" id="ARBA00039862"/>
    </source>
</evidence>
<evidence type="ECO:0000256" key="26">
    <source>
        <dbReference type="ARBA" id="ARBA00044055"/>
    </source>
</evidence>
<evidence type="ECO:0000256" key="20">
    <source>
        <dbReference type="ARBA" id="ARBA00043751"/>
    </source>
</evidence>
<comment type="catalytic activity">
    <reaction evidence="20">
        <text>2-oxobutanoate + L-alanine = (2S)-2-aminobutanoate + pyruvate</text>
        <dbReference type="Rhea" id="RHEA:77355"/>
        <dbReference type="ChEBI" id="CHEBI:15361"/>
        <dbReference type="ChEBI" id="CHEBI:16763"/>
        <dbReference type="ChEBI" id="CHEBI:57972"/>
        <dbReference type="ChEBI" id="CHEBI:74359"/>
        <dbReference type="EC" id="2.6.1.44"/>
    </reaction>
</comment>
<evidence type="ECO:0000256" key="19">
    <source>
        <dbReference type="ARBA" id="ARBA00043749"/>
    </source>
</evidence>
<evidence type="ECO:0000256" key="7">
    <source>
        <dbReference type="ARBA" id="ARBA00022679"/>
    </source>
</evidence>
<evidence type="ECO:0000256" key="21">
    <source>
        <dbReference type="ARBA" id="ARBA00043758"/>
    </source>
</evidence>
<evidence type="ECO:0000256" key="28">
    <source>
        <dbReference type="ARBA" id="ARBA00044258"/>
    </source>
</evidence>
<evidence type="ECO:0000256" key="3">
    <source>
        <dbReference type="ARBA" id="ARBA00008954"/>
    </source>
</evidence>
<dbReference type="GO" id="GO:0008453">
    <property type="term" value="F:alanine-glyoxylate transaminase activity"/>
    <property type="evidence" value="ECO:0007669"/>
    <property type="project" value="UniProtKB-EC"/>
</dbReference>
<comment type="catalytic activity">
    <reaction evidence="32">
        <text>N(omega),N(omega)-dimethyl-L-arginine + 2-oxobutanoate = 5-(3,3-dimethylguanidino)-2-oxopentanoate + (2S)-2-aminobutanoate</text>
        <dbReference type="Rhea" id="RHEA:77351"/>
        <dbReference type="ChEBI" id="CHEBI:16763"/>
        <dbReference type="ChEBI" id="CHEBI:58326"/>
        <dbReference type="ChEBI" id="CHEBI:74359"/>
        <dbReference type="ChEBI" id="CHEBI:197301"/>
    </reaction>
</comment>
<comment type="catalytic activity">
    <reaction evidence="9">
        <text>glyoxylate + L-alanine = glycine + pyruvate</text>
        <dbReference type="Rhea" id="RHEA:24248"/>
        <dbReference type="ChEBI" id="CHEBI:15361"/>
        <dbReference type="ChEBI" id="CHEBI:36655"/>
        <dbReference type="ChEBI" id="CHEBI:57305"/>
        <dbReference type="ChEBI" id="CHEBI:57972"/>
        <dbReference type="EC" id="2.6.1.44"/>
    </reaction>
    <physiologicalReaction direction="left-to-right" evidence="9">
        <dbReference type="Rhea" id="RHEA:24249"/>
    </physiologicalReaction>
</comment>
<name>A0A0B1RZ82_OESDE</name>
<comment type="catalytic activity">
    <reaction evidence="35">
        <text>N(omega),N('omega)-dimethyl-L-arginine + glyoxylate = 5-(3,3'-dimethylguanidino)-2-oxopentanoate + glycine</text>
        <dbReference type="Rhea" id="RHEA:77315"/>
        <dbReference type="ChEBI" id="CHEBI:36655"/>
        <dbReference type="ChEBI" id="CHEBI:57305"/>
        <dbReference type="ChEBI" id="CHEBI:197308"/>
        <dbReference type="ChEBI" id="CHEBI:197310"/>
    </reaction>
</comment>
<evidence type="ECO:0000256" key="16">
    <source>
        <dbReference type="ARBA" id="ARBA00043669"/>
    </source>
</evidence>
<evidence type="ECO:0000256" key="36">
    <source>
        <dbReference type="ARBA" id="ARBA00058068"/>
    </source>
</evidence>
<comment type="catalytic activity">
    <reaction evidence="29">
        <text>N(omega),N(omega)-dimethyl-L-arginine + glyoxylate = 5-(3,3-dimethylguanidino)-2-oxopentanoate + glycine</text>
        <dbReference type="Rhea" id="RHEA:77311"/>
        <dbReference type="ChEBI" id="CHEBI:36655"/>
        <dbReference type="ChEBI" id="CHEBI:57305"/>
        <dbReference type="ChEBI" id="CHEBI:58326"/>
        <dbReference type="ChEBI" id="CHEBI:197301"/>
    </reaction>
</comment>
<evidence type="ECO:0000256" key="2">
    <source>
        <dbReference type="ARBA" id="ARBA00004173"/>
    </source>
</evidence>
<comment type="similarity">
    <text evidence="3">Belongs to the class-III pyridoxal-phosphate-dependent aminotransferase family.</text>
</comment>
<evidence type="ECO:0000256" key="30">
    <source>
        <dbReference type="ARBA" id="ARBA00048264"/>
    </source>
</evidence>
<evidence type="ECO:0000256" key="8">
    <source>
        <dbReference type="ARBA" id="ARBA00022898"/>
    </source>
</evidence>
<accession>A0A0B1RZ82</accession>
<evidence type="ECO:0000256" key="27">
    <source>
        <dbReference type="ARBA" id="ARBA00044257"/>
    </source>
</evidence>
<dbReference type="Gene3D" id="3.40.640.10">
    <property type="entry name" value="Type I PLP-dependent aspartate aminotransferase-like (Major domain)"/>
    <property type="match status" value="1"/>
</dbReference>
<keyword evidence="7" id="KW-0808">Transferase</keyword>
<evidence type="ECO:0000313" key="37">
    <source>
        <dbReference type="EMBL" id="KHJ78403.1"/>
    </source>
</evidence>
<dbReference type="GO" id="GO:0009436">
    <property type="term" value="P:glyoxylate catabolic process"/>
    <property type="evidence" value="ECO:0007669"/>
    <property type="project" value="TreeGrafter"/>
</dbReference>
<gene>
    <name evidence="37" type="ORF">OESDEN_21976</name>
</gene>
<comment type="catalytic activity">
    <reaction evidence="21">
        <text>N(omega)-methyl-L-arginine + pyruvate = 5-(3-methylguanidino)-2-oxopentanoate + L-alanine</text>
        <dbReference type="Rhea" id="RHEA:77319"/>
        <dbReference type="ChEBI" id="CHEBI:15361"/>
        <dbReference type="ChEBI" id="CHEBI:57972"/>
        <dbReference type="ChEBI" id="CHEBI:114953"/>
        <dbReference type="ChEBI" id="CHEBI:197314"/>
    </reaction>
</comment>
<dbReference type="GO" id="GO:0019481">
    <property type="term" value="P:L-alanine catabolic process, by transamination"/>
    <property type="evidence" value="ECO:0007669"/>
    <property type="project" value="TreeGrafter"/>
</dbReference>
<keyword evidence="8" id="KW-0663">Pyridoxal phosphate</keyword>
<comment type="catalytic activity">
    <reaction evidence="34">
        <text>oxaloacetate + L-alanine = L-aspartate + pyruvate</text>
        <dbReference type="Rhea" id="RHEA:77347"/>
        <dbReference type="ChEBI" id="CHEBI:15361"/>
        <dbReference type="ChEBI" id="CHEBI:16452"/>
        <dbReference type="ChEBI" id="CHEBI:29991"/>
        <dbReference type="ChEBI" id="CHEBI:57972"/>
    </reaction>
</comment>
<evidence type="ECO:0000256" key="35">
    <source>
        <dbReference type="ARBA" id="ARBA00049480"/>
    </source>
</evidence>
<evidence type="ECO:0000256" key="24">
    <source>
        <dbReference type="ARBA" id="ARBA00043825"/>
    </source>
</evidence>
<evidence type="ECO:0000256" key="9">
    <source>
        <dbReference type="ARBA" id="ARBA00033660"/>
    </source>
</evidence>
<organism evidence="37 38">
    <name type="scientific">Oesophagostomum dentatum</name>
    <name type="common">Nodular worm</name>
    <dbReference type="NCBI Taxonomy" id="61180"/>
    <lineage>
        <taxon>Eukaryota</taxon>
        <taxon>Metazoa</taxon>
        <taxon>Ecdysozoa</taxon>
        <taxon>Nematoda</taxon>
        <taxon>Chromadorea</taxon>
        <taxon>Rhabditida</taxon>
        <taxon>Rhabditina</taxon>
        <taxon>Rhabditomorpha</taxon>
        <taxon>Strongyloidea</taxon>
        <taxon>Strongylidae</taxon>
        <taxon>Oesophagostomum</taxon>
    </lineage>
</organism>
<comment type="catalytic activity">
    <reaction evidence="30">
        <text>L-ornithine + glyoxylate = 5-amino-2-oxopentanoate + glycine</text>
        <dbReference type="Rhea" id="RHEA:77331"/>
        <dbReference type="ChEBI" id="CHEBI:36655"/>
        <dbReference type="ChEBI" id="CHEBI:46911"/>
        <dbReference type="ChEBI" id="CHEBI:57305"/>
        <dbReference type="ChEBI" id="CHEBI:58802"/>
    </reaction>
</comment>
<comment type="cofactor">
    <cofactor evidence="1">
        <name>pyridoxal 5'-phosphate</name>
        <dbReference type="ChEBI" id="CHEBI:597326"/>
    </cofactor>
</comment>
<evidence type="ECO:0000256" key="4">
    <source>
        <dbReference type="ARBA" id="ARBA00011881"/>
    </source>
</evidence>
<dbReference type="AlphaFoldDB" id="A0A0B1RZ82"/>
<evidence type="ECO:0000256" key="32">
    <source>
        <dbReference type="ARBA" id="ARBA00048560"/>
    </source>
</evidence>
<dbReference type="EC" id="2.6.1.18" evidence="26"/>
<dbReference type="PANTHER" id="PTHR45688:SF3">
    <property type="entry name" value="ALANINE--GLYOXYLATE AMINOTRANSFERASE 2, MITOCHONDRIAL"/>
    <property type="match status" value="1"/>
</dbReference>
<evidence type="ECO:0000256" key="10">
    <source>
        <dbReference type="ARBA" id="ARBA00039130"/>
    </source>
</evidence>
<comment type="catalytic activity">
    <reaction evidence="25">
        <text>2-oxopentanoate + N(omega),N(omega)-dimethyl-L-arginine = 5-(3,3-dimethylguanidino)-2-oxopentanoate + L-2-aminopentanoate</text>
        <dbReference type="Rhea" id="RHEA:77359"/>
        <dbReference type="ChEBI" id="CHEBI:28644"/>
        <dbReference type="ChEBI" id="CHEBI:58326"/>
        <dbReference type="ChEBI" id="CHEBI:58441"/>
        <dbReference type="ChEBI" id="CHEBI:197301"/>
    </reaction>
</comment>
<evidence type="ECO:0000256" key="22">
    <source>
        <dbReference type="ARBA" id="ARBA00043777"/>
    </source>
</evidence>
<comment type="catalytic activity">
    <reaction evidence="23">
        <text>N(omega),N('omega)-dimethyl-L-arginine + pyruvate = 5-(3,3'-dimethylguanidino)-2-oxopentanoate + L-alanine</text>
        <dbReference type="Rhea" id="RHEA:77307"/>
        <dbReference type="ChEBI" id="CHEBI:15361"/>
        <dbReference type="ChEBI" id="CHEBI:57972"/>
        <dbReference type="ChEBI" id="CHEBI:197308"/>
        <dbReference type="ChEBI" id="CHEBI:197310"/>
    </reaction>
</comment>
<comment type="catalytic activity">
    <reaction evidence="17">
        <text>(2S)-2-aminobutanoate + glyoxylate = 2-oxobutanoate + glycine</text>
        <dbReference type="Rhea" id="RHEA:77339"/>
        <dbReference type="ChEBI" id="CHEBI:16763"/>
        <dbReference type="ChEBI" id="CHEBI:36655"/>
        <dbReference type="ChEBI" id="CHEBI:57305"/>
        <dbReference type="ChEBI" id="CHEBI:74359"/>
    </reaction>
</comment>
<evidence type="ECO:0000313" key="38">
    <source>
        <dbReference type="Proteomes" id="UP000053660"/>
    </source>
</evidence>
<comment type="catalytic activity">
    <reaction evidence="33">
        <text>N(omega)-methyl-L-arginine + glyoxylate = 5-(3-methylguanidino)-2-oxopentanoate + glycine</text>
        <dbReference type="Rhea" id="RHEA:77323"/>
        <dbReference type="ChEBI" id="CHEBI:36655"/>
        <dbReference type="ChEBI" id="CHEBI:57305"/>
        <dbReference type="ChEBI" id="CHEBI:114953"/>
        <dbReference type="ChEBI" id="CHEBI:197314"/>
    </reaction>
</comment>
<evidence type="ECO:0000256" key="18">
    <source>
        <dbReference type="ARBA" id="ARBA00043726"/>
    </source>
</evidence>
<dbReference type="Proteomes" id="UP000053660">
    <property type="component" value="Unassembled WGS sequence"/>
</dbReference>
<reference evidence="37 38" key="1">
    <citation type="submission" date="2014-03" db="EMBL/GenBank/DDBJ databases">
        <title>Draft genome of the hookworm Oesophagostomum dentatum.</title>
        <authorList>
            <person name="Mitreva M."/>
        </authorList>
    </citation>
    <scope>NUCLEOTIDE SEQUENCE [LARGE SCALE GENOMIC DNA]</scope>
    <source>
        <strain evidence="37 38">OD-Hann</strain>
    </source>
</reference>
<dbReference type="InterPro" id="IPR015424">
    <property type="entry name" value="PyrdxlP-dep_Trfase"/>
</dbReference>
<comment type="function">
    <text evidence="36">Multifunctional aminotransferase with a broad substrate specificity. Catalyzes the conversion of glyoxylate to glycine using alanine as the amino donor. Catalyzes metabolism of not L- but the D-isomer of D-beta-aminoisobutyric acid to generate 2-methyl-3-oxopropanoate and alanine. Catalyzes the transfer of the amino group from beta-alanine to pyruvate to yield L-alanine and 3-oxopropanoate. Can metabolize NG-monomethyl-L-arginine (NMMA), asymmetric NG,NG-dimethyl-L-arginine (ADMA) and symmetric NG,N'G-dimethyl-L-arginine (SDMA). ADMA is a potent inhibitor of nitric-oxide (NO) synthase, and this activity provides mechanism through which the kidney regulates blood pressure.</text>
</comment>
<keyword evidence="6" id="KW-0032">Aminotransferase</keyword>
<dbReference type="EC" id="2.6.1.44" evidence="5"/>
<dbReference type="PANTHER" id="PTHR45688">
    <property type="match status" value="1"/>
</dbReference>
<dbReference type="OrthoDB" id="10261433at2759"/>
<evidence type="ECO:0000256" key="17">
    <source>
        <dbReference type="ARBA" id="ARBA00043679"/>
    </source>
</evidence>
<comment type="subunit">
    <text evidence="4">Homotetramer.</text>
</comment>
<sequence>MAKGIGNGFPMGAVVTTEEIAASFGKALYFNTFGGIQWHLLWEKLYWRFLILVQRFIYLQVIEEEKLQENCAVVGDYFLKQLASIDSPLIGDVRGKGLMIGMEFVDEDGHPLPAARMANIFERVKL</sequence>
<dbReference type="GO" id="GO:0030170">
    <property type="term" value="F:pyridoxal phosphate binding"/>
    <property type="evidence" value="ECO:0007669"/>
    <property type="project" value="InterPro"/>
</dbReference>
<dbReference type="GO" id="GO:0005739">
    <property type="term" value="C:mitochondrion"/>
    <property type="evidence" value="ECO:0007669"/>
    <property type="project" value="UniProtKB-SubCell"/>
</dbReference>
<comment type="subcellular location">
    <subcellularLocation>
        <location evidence="2">Mitochondrion</location>
    </subcellularLocation>
</comment>
<evidence type="ECO:0000256" key="34">
    <source>
        <dbReference type="ARBA" id="ARBA00048916"/>
    </source>
</evidence>
<evidence type="ECO:0000256" key="1">
    <source>
        <dbReference type="ARBA" id="ARBA00001933"/>
    </source>
</evidence>
<protein>
    <recommendedName>
        <fullName evidence="11">Alanine--glyoxylate aminotransferase 2, mitochondrial</fullName>
        <ecNumber evidence="26">2.6.1.18</ecNumber>
        <ecNumber evidence="10">2.6.1.40</ecNumber>
        <ecNumber evidence="5">2.6.1.44</ecNumber>
    </recommendedName>
    <alternativeName>
        <fullName evidence="12">(R)-3-amino-2-methylpropionate--pyruvate transaminase</fullName>
    </alternativeName>
    <alternativeName>
        <fullName evidence="14">Beta-ALAAT II</fullName>
    </alternativeName>
    <alternativeName>
        <fullName evidence="15">Beta-alanine-pyruvate aminotransferase</fullName>
    </alternativeName>
    <alternativeName>
        <fullName evidence="28">D-3-aminoisobutyrate-pyruvate aminotransferase</fullName>
    </alternativeName>
    <alternativeName>
        <fullName evidence="13">D-AIBAT</fullName>
    </alternativeName>
    <alternativeName>
        <fullName evidence="27">D-beta-aminoisobutyrate-pyruvate aminotransferase</fullName>
    </alternativeName>
</protein>
<evidence type="ECO:0000256" key="5">
    <source>
        <dbReference type="ARBA" id="ARBA00013049"/>
    </source>
</evidence>
<dbReference type="EMBL" id="KN609808">
    <property type="protein sequence ID" value="KHJ78403.1"/>
    <property type="molecule type" value="Genomic_DNA"/>
</dbReference>
<dbReference type="GO" id="GO:0047305">
    <property type="term" value="F:(R)-3-amino-2-methylpropionate-pyruvate transaminase activity"/>
    <property type="evidence" value="ECO:0007669"/>
    <property type="project" value="UniProtKB-EC"/>
</dbReference>
<comment type="catalytic activity">
    <reaction evidence="19">
        <text>N(omega),N(omega)-dimethyl-L-arginine + oxaloacetate = 5-(3,3-dimethylguanidino)-2-oxopentanoate + L-aspartate</text>
        <dbReference type="Rhea" id="RHEA:77343"/>
        <dbReference type="ChEBI" id="CHEBI:16452"/>
        <dbReference type="ChEBI" id="CHEBI:29991"/>
        <dbReference type="ChEBI" id="CHEBI:58326"/>
        <dbReference type="ChEBI" id="CHEBI:197301"/>
    </reaction>
</comment>
<comment type="catalytic activity">
    <reaction evidence="24">
        <text>3-oxopropanoate + L-alanine = beta-alanine + pyruvate</text>
        <dbReference type="Rhea" id="RHEA:14077"/>
        <dbReference type="ChEBI" id="CHEBI:15361"/>
        <dbReference type="ChEBI" id="CHEBI:33190"/>
        <dbReference type="ChEBI" id="CHEBI:57966"/>
        <dbReference type="ChEBI" id="CHEBI:57972"/>
        <dbReference type="EC" id="2.6.1.18"/>
    </reaction>
    <physiologicalReaction direction="right-to-left" evidence="24">
        <dbReference type="Rhea" id="RHEA:14079"/>
    </physiologicalReaction>
</comment>
<keyword evidence="38" id="KW-1185">Reference proteome</keyword>
<evidence type="ECO:0000256" key="12">
    <source>
        <dbReference type="ARBA" id="ARBA00041662"/>
    </source>
</evidence>
<evidence type="ECO:0000256" key="6">
    <source>
        <dbReference type="ARBA" id="ARBA00022576"/>
    </source>
</evidence>
<proteinExistence type="inferred from homology"/>
<dbReference type="InterPro" id="IPR005814">
    <property type="entry name" value="Aminotrans_3"/>
</dbReference>
<evidence type="ECO:0000256" key="31">
    <source>
        <dbReference type="ARBA" id="ARBA00048500"/>
    </source>
</evidence>
<evidence type="ECO:0000256" key="15">
    <source>
        <dbReference type="ARBA" id="ARBA00042669"/>
    </source>
</evidence>
<dbReference type="InterPro" id="IPR015422">
    <property type="entry name" value="PyrdxlP-dep_Trfase_small"/>
</dbReference>
<dbReference type="Pfam" id="PF00202">
    <property type="entry name" value="Aminotran_3"/>
    <property type="match status" value="1"/>
</dbReference>
<evidence type="ECO:0000256" key="25">
    <source>
        <dbReference type="ARBA" id="ARBA00043826"/>
    </source>
</evidence>
<evidence type="ECO:0000256" key="23">
    <source>
        <dbReference type="ARBA" id="ARBA00043798"/>
    </source>
</evidence>
<dbReference type="InterPro" id="IPR015421">
    <property type="entry name" value="PyrdxlP-dep_Trfase_major"/>
</dbReference>
<evidence type="ECO:0000256" key="13">
    <source>
        <dbReference type="ARBA" id="ARBA00041845"/>
    </source>
</evidence>
<dbReference type="Gene3D" id="3.90.1150.10">
    <property type="entry name" value="Aspartate Aminotransferase, domain 1"/>
    <property type="match status" value="1"/>
</dbReference>